<protein>
    <submittedName>
        <fullName evidence="2">Uncharacterized protein</fullName>
    </submittedName>
</protein>
<proteinExistence type="predicted"/>
<comment type="caution">
    <text evidence="2">The sequence shown here is derived from an EMBL/GenBank/DDBJ whole genome shotgun (WGS) entry which is preliminary data.</text>
</comment>
<evidence type="ECO:0000256" key="1">
    <source>
        <dbReference type="SAM" id="MobiDB-lite"/>
    </source>
</evidence>
<feature type="region of interest" description="Disordered" evidence="1">
    <location>
        <begin position="1"/>
        <end position="22"/>
    </location>
</feature>
<reference evidence="3" key="1">
    <citation type="journal article" date="2019" name="Int. J. Syst. Evol. Microbiol.">
        <title>The Global Catalogue of Microorganisms (GCM) 10K type strain sequencing project: providing services to taxonomists for standard genome sequencing and annotation.</title>
        <authorList>
            <consortium name="The Broad Institute Genomics Platform"/>
            <consortium name="The Broad Institute Genome Sequencing Center for Infectious Disease"/>
            <person name="Wu L."/>
            <person name="Ma J."/>
        </authorList>
    </citation>
    <scope>NUCLEOTIDE SEQUENCE [LARGE SCALE GENOMIC DNA]</scope>
    <source>
        <strain evidence="3">CCUG 62763</strain>
    </source>
</reference>
<name>A0ABV9LF92_9ACTN</name>
<evidence type="ECO:0000313" key="3">
    <source>
        <dbReference type="Proteomes" id="UP001596025"/>
    </source>
</evidence>
<dbReference type="Proteomes" id="UP001596025">
    <property type="component" value="Unassembled WGS sequence"/>
</dbReference>
<keyword evidence="3" id="KW-1185">Reference proteome</keyword>
<gene>
    <name evidence="2" type="ORF">ACFO3M_02955</name>
</gene>
<sequence>MAIVRFTDRDRQDTADAREERRVLDELTEKHTVYREADRDQEPLTEGQLRILDGELRIDPSRRTSAEGEER</sequence>
<evidence type="ECO:0000313" key="2">
    <source>
        <dbReference type="EMBL" id="MFC4692338.1"/>
    </source>
</evidence>
<dbReference type="RefSeq" id="WP_387986128.1">
    <property type="nucleotide sequence ID" value="NZ_JBHSGR010000002.1"/>
</dbReference>
<feature type="region of interest" description="Disordered" evidence="1">
    <location>
        <begin position="36"/>
        <end position="71"/>
    </location>
</feature>
<dbReference type="EMBL" id="JBHSGR010000002">
    <property type="protein sequence ID" value="MFC4692338.1"/>
    <property type="molecule type" value="Genomic_DNA"/>
</dbReference>
<accession>A0ABV9LF92</accession>
<feature type="compositionally biased region" description="Basic and acidic residues" evidence="1">
    <location>
        <begin position="52"/>
        <end position="71"/>
    </location>
</feature>
<organism evidence="2 3">
    <name type="scientific">Geodermatophilus arenarius</name>
    <dbReference type="NCBI Taxonomy" id="1137990"/>
    <lineage>
        <taxon>Bacteria</taxon>
        <taxon>Bacillati</taxon>
        <taxon>Actinomycetota</taxon>
        <taxon>Actinomycetes</taxon>
        <taxon>Geodermatophilales</taxon>
        <taxon>Geodermatophilaceae</taxon>
        <taxon>Geodermatophilus</taxon>
    </lineage>
</organism>